<evidence type="ECO:0000256" key="9">
    <source>
        <dbReference type="SAM" id="Phobius"/>
    </source>
</evidence>
<dbReference type="AlphaFoldDB" id="A0A1M7UZL1"/>
<dbReference type="GO" id="GO:0005524">
    <property type="term" value="F:ATP binding"/>
    <property type="evidence" value="ECO:0007669"/>
    <property type="project" value="UniProtKB-KW"/>
</dbReference>
<dbReference type="SFLD" id="SFLDS00003">
    <property type="entry name" value="Haloacid_Dehalogenase"/>
    <property type="match status" value="1"/>
</dbReference>
<dbReference type="Gene3D" id="3.40.50.1000">
    <property type="entry name" value="HAD superfamily/HAD-like"/>
    <property type="match status" value="2"/>
</dbReference>
<evidence type="ECO:0000256" key="2">
    <source>
        <dbReference type="ARBA" id="ARBA00022692"/>
    </source>
</evidence>
<keyword evidence="6 9" id="KW-1133">Transmembrane helix</keyword>
<dbReference type="RefSeq" id="WP_208983578.1">
    <property type="nucleotide sequence ID" value="NZ_FRDM01000044.1"/>
</dbReference>
<dbReference type="GO" id="GO:0016887">
    <property type="term" value="F:ATP hydrolysis activity"/>
    <property type="evidence" value="ECO:0007669"/>
    <property type="project" value="InterPro"/>
</dbReference>
<evidence type="ECO:0000256" key="1">
    <source>
        <dbReference type="ARBA" id="ARBA00004651"/>
    </source>
</evidence>
<accession>A0A1M7UZL1</accession>
<feature type="transmembrane region" description="Helical" evidence="9">
    <location>
        <begin position="959"/>
        <end position="978"/>
    </location>
</feature>
<dbReference type="Proteomes" id="UP000184428">
    <property type="component" value="Unassembled WGS sequence"/>
</dbReference>
<dbReference type="GO" id="GO:0005886">
    <property type="term" value="C:plasma membrane"/>
    <property type="evidence" value="ECO:0007669"/>
    <property type="project" value="UniProtKB-SubCell"/>
</dbReference>
<feature type="transmembrane region" description="Helical" evidence="9">
    <location>
        <begin position="122"/>
        <end position="146"/>
    </location>
</feature>
<feature type="transmembrane region" description="Helical" evidence="9">
    <location>
        <begin position="857"/>
        <end position="878"/>
    </location>
</feature>
<feature type="transmembrane region" description="Helical" evidence="9">
    <location>
        <begin position="930"/>
        <end position="953"/>
    </location>
</feature>
<feature type="transmembrane region" description="Helical" evidence="9">
    <location>
        <begin position="158"/>
        <end position="181"/>
    </location>
</feature>
<dbReference type="InterPro" id="IPR006068">
    <property type="entry name" value="ATPase_P-typ_cation-transptr_C"/>
</dbReference>
<feature type="transmembrane region" description="Helical" evidence="9">
    <location>
        <begin position="477"/>
        <end position="496"/>
    </location>
</feature>
<dbReference type="InterPro" id="IPR059000">
    <property type="entry name" value="ATPase_P-type_domA"/>
</dbReference>
<dbReference type="SUPFAM" id="SSF56784">
    <property type="entry name" value="HAD-like"/>
    <property type="match status" value="1"/>
</dbReference>
<feature type="transmembrane region" description="Helical" evidence="9">
    <location>
        <begin position="26"/>
        <end position="46"/>
    </location>
</feature>
<comment type="subcellular location">
    <subcellularLocation>
        <location evidence="1">Cell membrane</location>
        <topology evidence="1">Multi-pass membrane protein</topology>
    </subcellularLocation>
</comment>
<dbReference type="NCBIfam" id="TIGR01494">
    <property type="entry name" value="ATPase_P-type"/>
    <property type="match status" value="2"/>
</dbReference>
<dbReference type="SUPFAM" id="SSF81653">
    <property type="entry name" value="Calcium ATPase, transduction domain A"/>
    <property type="match status" value="1"/>
</dbReference>
<evidence type="ECO:0000256" key="8">
    <source>
        <dbReference type="ARBA" id="ARBA00049360"/>
    </source>
</evidence>
<feature type="transmembrane region" description="Helical" evidence="9">
    <location>
        <begin position="890"/>
        <end position="910"/>
    </location>
</feature>
<dbReference type="SMART" id="SM00831">
    <property type="entry name" value="Cation_ATPase_N"/>
    <property type="match status" value="1"/>
</dbReference>
<feature type="transmembrane region" description="Helical" evidence="9">
    <location>
        <begin position="58"/>
        <end position="84"/>
    </location>
</feature>
<dbReference type="InterPro" id="IPR001757">
    <property type="entry name" value="P_typ_ATPase"/>
</dbReference>
<comment type="catalytic activity">
    <reaction evidence="8">
        <text>ATP + H2O = ADP + phosphate + H(+)</text>
        <dbReference type="Rhea" id="RHEA:13065"/>
        <dbReference type="ChEBI" id="CHEBI:15377"/>
        <dbReference type="ChEBI" id="CHEBI:15378"/>
        <dbReference type="ChEBI" id="CHEBI:30616"/>
        <dbReference type="ChEBI" id="CHEBI:43474"/>
        <dbReference type="ChEBI" id="CHEBI:456216"/>
    </reaction>
</comment>
<evidence type="ECO:0000256" key="5">
    <source>
        <dbReference type="ARBA" id="ARBA00022967"/>
    </source>
</evidence>
<feature type="transmembrane region" description="Helical" evidence="9">
    <location>
        <begin position="990"/>
        <end position="1010"/>
    </location>
</feature>
<dbReference type="InterPro" id="IPR018303">
    <property type="entry name" value="ATPase_P-typ_P_site"/>
</dbReference>
<evidence type="ECO:0000313" key="12">
    <source>
        <dbReference type="Proteomes" id="UP000184428"/>
    </source>
</evidence>
<dbReference type="InterPro" id="IPR044492">
    <property type="entry name" value="P_typ_ATPase_HD_dom"/>
</dbReference>
<dbReference type="PRINTS" id="PR00119">
    <property type="entry name" value="CATATPASE"/>
</dbReference>
<dbReference type="Gene3D" id="1.20.1110.10">
    <property type="entry name" value="Calcium-transporting ATPase, transmembrane domain"/>
    <property type="match status" value="3"/>
</dbReference>
<feature type="domain" description="Cation-transporting P-type ATPase N-terminal" evidence="10">
    <location>
        <begin position="234"/>
        <end position="308"/>
    </location>
</feature>
<dbReference type="Pfam" id="PF00689">
    <property type="entry name" value="Cation_ATPase_C"/>
    <property type="match status" value="1"/>
</dbReference>
<dbReference type="InterPro" id="IPR023298">
    <property type="entry name" value="ATPase_P-typ_TM_dom_sf"/>
</dbReference>
<reference evidence="11 12" key="1">
    <citation type="submission" date="2016-12" db="EMBL/GenBank/DDBJ databases">
        <authorList>
            <person name="Song W.-J."/>
            <person name="Kurnit D.M."/>
        </authorList>
    </citation>
    <scope>NUCLEOTIDE SEQUENCE [LARGE SCALE GENOMIC DNA]</scope>
    <source>
        <strain evidence="11 12">DSM 43162</strain>
    </source>
</reference>
<keyword evidence="2 9" id="KW-0812">Transmembrane</keyword>
<name>A0A1M7UZL1_9ACTN</name>
<keyword evidence="5" id="KW-1278">Translocase</keyword>
<evidence type="ECO:0000256" key="6">
    <source>
        <dbReference type="ARBA" id="ARBA00022989"/>
    </source>
</evidence>
<evidence type="ECO:0000259" key="10">
    <source>
        <dbReference type="SMART" id="SM00831"/>
    </source>
</evidence>
<proteinExistence type="predicted"/>
<dbReference type="SFLD" id="SFLDG00002">
    <property type="entry name" value="C1.7:_P-type_atpase_like"/>
    <property type="match status" value="1"/>
</dbReference>
<dbReference type="InterPro" id="IPR023214">
    <property type="entry name" value="HAD_sf"/>
</dbReference>
<dbReference type="Pfam" id="PF00702">
    <property type="entry name" value="Hydrolase"/>
    <property type="match status" value="1"/>
</dbReference>
<evidence type="ECO:0000256" key="3">
    <source>
        <dbReference type="ARBA" id="ARBA00022741"/>
    </source>
</evidence>
<dbReference type="Pfam" id="PF00690">
    <property type="entry name" value="Cation_ATPase_N"/>
    <property type="match status" value="1"/>
</dbReference>
<keyword evidence="7 9" id="KW-0472">Membrane</keyword>
<keyword evidence="3" id="KW-0547">Nucleotide-binding</keyword>
<feature type="transmembrane region" description="Helical" evidence="9">
    <location>
        <begin position="312"/>
        <end position="328"/>
    </location>
</feature>
<dbReference type="SUPFAM" id="SSF81660">
    <property type="entry name" value="Metal cation-transporting ATPase, ATP-binding domain N"/>
    <property type="match status" value="1"/>
</dbReference>
<dbReference type="Pfam" id="PF00122">
    <property type="entry name" value="E1-E2_ATPase"/>
    <property type="match status" value="1"/>
</dbReference>
<dbReference type="InterPro" id="IPR004014">
    <property type="entry name" value="ATPase_P-typ_cation-transptr_N"/>
</dbReference>
<feature type="transmembrane region" description="Helical" evidence="9">
    <location>
        <begin position="502"/>
        <end position="527"/>
    </location>
</feature>
<gene>
    <name evidence="11" type="ORF">SAMN05660350_04474</name>
</gene>
<feature type="transmembrane region" description="Helical" evidence="9">
    <location>
        <begin position="96"/>
        <end position="116"/>
    </location>
</feature>
<dbReference type="PANTHER" id="PTHR42861">
    <property type="entry name" value="CALCIUM-TRANSPORTING ATPASE"/>
    <property type="match status" value="1"/>
</dbReference>
<dbReference type="InterPro" id="IPR008250">
    <property type="entry name" value="ATPase_P-typ_transduc_dom_A_sf"/>
</dbReference>
<dbReference type="SUPFAM" id="SSF81665">
    <property type="entry name" value="Calcium ATPase, transmembrane domain M"/>
    <property type="match status" value="1"/>
</dbReference>
<dbReference type="InterPro" id="IPR036412">
    <property type="entry name" value="HAD-like_sf"/>
</dbReference>
<sequence>MSTRVVVPTGPTSPPEHVGGSVWRRWVAATALGEALGFLVPVFAVLSGADDPGDPVAFAVLVLAGAGEGAVLGWAQGGVLAAVLPGFSRRTWTLRTAAAAACAWTLGLIPAARGGTGTEWPVAVQVALGSVGGMFLLSLIGVAQWSVLRRSLPRAARWIGWTAAGWLAGLAVFTALTTPLWRPGQGAVAVALIGVAGGCAMALTVAVVTGWGLVRLLPPALRPAAVAPSADGSTPWALPADRVATAAGVDPATGLDDATAAARLATEGPNEVQTHRPVSLARSVLGQLRDTLILVLLGAAVLTAATGDLVDLAVILLVVVVNTTLGVVQERRALRAMAALGELVAPSARVLRAGRDRWVPTRELVRGDVLRLSAGDVVGADARLLRSTRLQVDESLLTGESLPVDRSAQTVSGPGTPLGDRAGMVHAGSTVVRGTGEAVVTATGAASAIGRVASLVQEQSSPQTPLQRRLARLGRQIAIAVAVACLVFVASGLLRGQPWETTVVAAVALAVAAVPESLPAVVALALAGGASRMSRHGAVVRSLPAVETLGSVTLLATDKTGTLTAGAMVADRVWTPSDGATRVDAAASPPVRRLLAAAALCNDADPTGAGAAGSAGTADTETALVRAALAAGIDVTVVRAAHPRLAEEPFDAVTRRMTTTHRVPDGRTTVITKGAPEAVVPGLADADAASEVSARWAGEGARLLAVAQDGVLLGLVASDDPVRPEAAAAIASCHRAGIRPVLVTGDHVGTAEAVARAVGLVDESHPVQDHVLARVEPEGKLRFVTGWQAHGHVVAMTGDGVNDAPALRAADIGVAMGQRGTEVAKEAADLVLADDSLATVTAAIAEGRRVFDNVRRFVGYGVAGGAAEVLVMLLGPAFGLALPLLPAQVLWVNLLTHGPVGVAMGSEPAAPDVLGRPPRSPSAGVFDRALVRQVLGLAAAVAAVCLGVAVTARAGGGPWQTQLFVTLAVAQLALALALRPRGAWRAGRAGTWLPVAVGANVLLLVAAVYLPGLTTVLDTEALTAAEFAVSGAAALVPAAVLVLLRAVRRPATGT</sequence>
<feature type="transmembrane region" description="Helical" evidence="9">
    <location>
        <begin position="288"/>
        <end position="306"/>
    </location>
</feature>
<feature type="transmembrane region" description="Helical" evidence="9">
    <location>
        <begin position="187"/>
        <end position="214"/>
    </location>
</feature>
<evidence type="ECO:0000313" key="11">
    <source>
        <dbReference type="EMBL" id="SHN88356.1"/>
    </source>
</evidence>
<dbReference type="InterPro" id="IPR023299">
    <property type="entry name" value="ATPase_P-typ_cyto_dom_N"/>
</dbReference>
<organism evidence="11 12">
    <name type="scientific">Geodermatophilus obscurus</name>
    <dbReference type="NCBI Taxonomy" id="1861"/>
    <lineage>
        <taxon>Bacteria</taxon>
        <taxon>Bacillati</taxon>
        <taxon>Actinomycetota</taxon>
        <taxon>Actinomycetes</taxon>
        <taxon>Geodermatophilales</taxon>
        <taxon>Geodermatophilaceae</taxon>
        <taxon>Geodermatophilus</taxon>
    </lineage>
</organism>
<protein>
    <submittedName>
        <fullName evidence="11">Ca2+-transporting ATPase</fullName>
    </submittedName>
</protein>
<keyword evidence="4" id="KW-0067">ATP-binding</keyword>
<feature type="transmembrane region" description="Helical" evidence="9">
    <location>
        <begin position="1022"/>
        <end position="1044"/>
    </location>
</feature>
<dbReference type="Gene3D" id="3.40.1110.10">
    <property type="entry name" value="Calcium-transporting ATPase, cytoplasmic domain N"/>
    <property type="match status" value="1"/>
</dbReference>
<evidence type="ECO:0000256" key="7">
    <source>
        <dbReference type="ARBA" id="ARBA00023136"/>
    </source>
</evidence>
<dbReference type="Gene3D" id="2.70.150.10">
    <property type="entry name" value="Calcium-transporting ATPase, cytoplasmic transduction domain A"/>
    <property type="match status" value="1"/>
</dbReference>
<dbReference type="EMBL" id="FRDM01000044">
    <property type="protein sequence ID" value="SHN88356.1"/>
    <property type="molecule type" value="Genomic_DNA"/>
</dbReference>
<evidence type="ECO:0000256" key="4">
    <source>
        <dbReference type="ARBA" id="ARBA00022840"/>
    </source>
</evidence>
<dbReference type="PROSITE" id="PS00154">
    <property type="entry name" value="ATPASE_E1_E2"/>
    <property type="match status" value="1"/>
</dbReference>
<dbReference type="SFLD" id="SFLDF00027">
    <property type="entry name" value="p-type_atpase"/>
    <property type="match status" value="1"/>
</dbReference>